<dbReference type="GO" id="GO:0005524">
    <property type="term" value="F:ATP binding"/>
    <property type="evidence" value="ECO:0007669"/>
    <property type="project" value="UniProtKB-UniRule"/>
</dbReference>
<keyword evidence="8" id="KW-1185">Reference proteome</keyword>
<dbReference type="GO" id="GO:0005525">
    <property type="term" value="F:GTP binding"/>
    <property type="evidence" value="ECO:0007669"/>
    <property type="project" value="UniProtKB-UniRule"/>
</dbReference>
<dbReference type="InterPro" id="IPR027417">
    <property type="entry name" value="P-loop_NTPase"/>
</dbReference>
<evidence type="ECO:0000256" key="3">
    <source>
        <dbReference type="ARBA" id="ARBA00023134"/>
    </source>
</evidence>
<reference evidence="7 8" key="1">
    <citation type="submission" date="2014-07" db="EMBL/GenBank/DDBJ databases">
        <authorList>
            <person name="McCorrison J."/>
            <person name="Sanka R."/>
            <person name="Torralba M."/>
            <person name="Gillis M."/>
            <person name="Haft D.H."/>
            <person name="Methe B."/>
            <person name="Sutton G."/>
            <person name="Nelson K.E."/>
        </authorList>
    </citation>
    <scope>NUCLEOTIDE SEQUENCE [LARGE SCALE GENOMIC DNA]</scope>
    <source>
        <strain evidence="7 8">DNF00040</strain>
    </source>
</reference>
<feature type="domain" description="RapZ-like N-terminal" evidence="5">
    <location>
        <begin position="8"/>
        <end position="164"/>
    </location>
</feature>
<evidence type="ECO:0000256" key="2">
    <source>
        <dbReference type="ARBA" id="ARBA00022840"/>
    </source>
</evidence>
<evidence type="ECO:0000256" key="4">
    <source>
        <dbReference type="HAMAP-Rule" id="MF_00636"/>
    </source>
</evidence>
<keyword evidence="2 4" id="KW-0067">ATP-binding</keyword>
<dbReference type="OrthoDB" id="9784461at2"/>
<dbReference type="SUPFAM" id="SSF52540">
    <property type="entry name" value="P-loop containing nucleoside triphosphate hydrolases"/>
    <property type="match status" value="1"/>
</dbReference>
<dbReference type="PANTHER" id="PTHR30448">
    <property type="entry name" value="RNASE ADAPTER PROTEIN RAPZ"/>
    <property type="match status" value="1"/>
</dbReference>
<feature type="binding site" evidence="4">
    <location>
        <begin position="62"/>
        <end position="65"/>
    </location>
    <ligand>
        <name>GTP</name>
        <dbReference type="ChEBI" id="CHEBI:37565"/>
    </ligand>
</feature>
<dbReference type="PANTHER" id="PTHR30448:SF0">
    <property type="entry name" value="RNASE ADAPTER PROTEIN RAPZ"/>
    <property type="match status" value="1"/>
</dbReference>
<dbReference type="Proteomes" id="UP000029629">
    <property type="component" value="Unassembled WGS sequence"/>
</dbReference>
<sequence>MNDEITPLVVITGISGSGKSVALNQLEDLGYYCVDNLPIQLLHDFVATTREAEIKKVAVAIDIRTPGDIGDLPNIITALRSQGTPILTIFLEANDQTILQRYSESRRRHPLTERLSLAGHAAPSLEECVRYERKYLAPLKLQEHNIDTSNLKPAQLRAWIKELVGIDTSNILLTFESFAFKIGVPTSADLVFDVRCLPNPYYDRELRPLTGRDEPVALWLAQFDIVHELISDIANYIQKWLPYYQQDTRSYLTVAIGCTGGQHRSVYVVEQLAKLFSDHKPLRVRHRAQTPNQ</sequence>
<dbReference type="Pfam" id="PF22740">
    <property type="entry name" value="PapZ_C"/>
    <property type="match status" value="1"/>
</dbReference>
<feature type="domain" description="RapZ C-terminal" evidence="6">
    <location>
        <begin position="173"/>
        <end position="288"/>
    </location>
</feature>
<dbReference type="PIRSF" id="PIRSF005052">
    <property type="entry name" value="P-loopkin"/>
    <property type="match status" value="1"/>
</dbReference>
<dbReference type="eggNOG" id="COG1660">
    <property type="taxonomic scope" value="Bacteria"/>
</dbReference>
<comment type="caution">
    <text evidence="7">The sequence shown here is derived from an EMBL/GenBank/DDBJ whole genome shotgun (WGS) entry which is preliminary data.</text>
</comment>
<dbReference type="NCBIfam" id="NF003828">
    <property type="entry name" value="PRK05416.1"/>
    <property type="match status" value="1"/>
</dbReference>
<evidence type="ECO:0000259" key="6">
    <source>
        <dbReference type="Pfam" id="PF22740"/>
    </source>
</evidence>
<protein>
    <submittedName>
        <fullName evidence="7">Nucleotide-binding protein</fullName>
    </submittedName>
</protein>
<gene>
    <name evidence="7" type="ORF">HMPREF2130_02940</name>
</gene>
<feature type="binding site" evidence="4">
    <location>
        <begin position="13"/>
        <end position="20"/>
    </location>
    <ligand>
        <name>ATP</name>
        <dbReference type="ChEBI" id="CHEBI:30616"/>
    </ligand>
</feature>
<evidence type="ECO:0000259" key="5">
    <source>
        <dbReference type="Pfam" id="PF03668"/>
    </source>
</evidence>
<dbReference type="InterPro" id="IPR053930">
    <property type="entry name" value="RapZ-like_N"/>
</dbReference>
<accession>A0A095Z9Z5</accession>
<evidence type="ECO:0000313" key="7">
    <source>
        <dbReference type="EMBL" id="KGF31468.1"/>
    </source>
</evidence>
<proteinExistence type="inferred from homology"/>
<name>A0A095Z9Z5_9BURK</name>
<dbReference type="InterPro" id="IPR005337">
    <property type="entry name" value="RapZ-like"/>
</dbReference>
<dbReference type="AlphaFoldDB" id="A0A095Z9Z5"/>
<evidence type="ECO:0000256" key="1">
    <source>
        <dbReference type="ARBA" id="ARBA00022741"/>
    </source>
</evidence>
<evidence type="ECO:0000313" key="8">
    <source>
        <dbReference type="Proteomes" id="UP000029629"/>
    </source>
</evidence>
<organism evidence="7 8">
    <name type="scientific">Oligella urethralis DNF00040</name>
    <dbReference type="NCBI Taxonomy" id="1401065"/>
    <lineage>
        <taxon>Bacteria</taxon>
        <taxon>Pseudomonadati</taxon>
        <taxon>Pseudomonadota</taxon>
        <taxon>Betaproteobacteria</taxon>
        <taxon>Burkholderiales</taxon>
        <taxon>Alcaligenaceae</taxon>
        <taxon>Oligella</taxon>
    </lineage>
</organism>
<dbReference type="HAMAP" id="MF_00636">
    <property type="entry name" value="RapZ_like"/>
    <property type="match status" value="1"/>
</dbReference>
<keyword evidence="1 4" id="KW-0547">Nucleotide-binding</keyword>
<keyword evidence="3 4" id="KW-0342">GTP-binding</keyword>
<dbReference type="Gene3D" id="3.40.50.300">
    <property type="entry name" value="P-loop containing nucleotide triphosphate hydrolases"/>
    <property type="match status" value="1"/>
</dbReference>
<dbReference type="Pfam" id="PF03668">
    <property type="entry name" value="RapZ-like_N"/>
    <property type="match status" value="1"/>
</dbReference>
<dbReference type="EMBL" id="JRNI01000013">
    <property type="protein sequence ID" value="KGF31468.1"/>
    <property type="molecule type" value="Genomic_DNA"/>
</dbReference>
<dbReference type="InterPro" id="IPR053931">
    <property type="entry name" value="RapZ_C"/>
</dbReference>